<dbReference type="PATRIC" id="fig|883079.3.peg.3715"/>
<dbReference type="PROSITE" id="PS50943">
    <property type="entry name" value="HTH_CROC1"/>
    <property type="match status" value="1"/>
</dbReference>
<dbReference type="Gene3D" id="1.10.260.40">
    <property type="entry name" value="lambda repressor-like DNA-binding domains"/>
    <property type="match status" value="1"/>
</dbReference>
<dbReference type="InterPro" id="IPR010982">
    <property type="entry name" value="Lambda_DNA-bd_dom_sf"/>
</dbReference>
<dbReference type="EMBL" id="AGWY01000015">
    <property type="protein sequence ID" value="EKS32661.1"/>
    <property type="molecule type" value="Genomic_DNA"/>
</dbReference>
<evidence type="ECO:0000313" key="3">
    <source>
        <dbReference type="Proteomes" id="UP000001095"/>
    </source>
</evidence>
<dbReference type="Pfam" id="PF01381">
    <property type="entry name" value="HTH_3"/>
    <property type="match status" value="1"/>
</dbReference>
<reference evidence="2 3" key="1">
    <citation type="submission" date="2012-04" db="EMBL/GenBank/DDBJ databases">
        <title>The Genome Sequence of Afipia clevelandensis ATCC 49720.</title>
        <authorList>
            <consortium name="The Broad Institute Genome Sequencing Platform"/>
            <person name="Earl A."/>
            <person name="Ward D."/>
            <person name="Feldgarden M."/>
            <person name="Gevers D."/>
            <person name="Huys G."/>
            <person name="Walker B."/>
            <person name="Young S.K."/>
            <person name="Zeng Q."/>
            <person name="Gargeya S."/>
            <person name="Fitzgerald M."/>
            <person name="Haas B."/>
            <person name="Abouelleil A."/>
            <person name="Alvarado L."/>
            <person name="Arachchi H.M."/>
            <person name="Berlin A."/>
            <person name="Chapman S.B."/>
            <person name="Goldberg J."/>
            <person name="Griggs A."/>
            <person name="Gujja S."/>
            <person name="Hansen M."/>
            <person name="Howarth C."/>
            <person name="Imamovic A."/>
            <person name="Larimer J."/>
            <person name="McCowen C."/>
            <person name="Montmayeur A."/>
            <person name="Murphy C."/>
            <person name="Neiman D."/>
            <person name="Pearson M."/>
            <person name="Priest M."/>
            <person name="Roberts A."/>
            <person name="Saif S."/>
            <person name="Shea T."/>
            <person name="Sisk P."/>
            <person name="Sykes S."/>
            <person name="Wortman J."/>
            <person name="Nusbaum C."/>
            <person name="Birren B."/>
        </authorList>
    </citation>
    <scope>NUCLEOTIDE SEQUENCE [LARGE SCALE GENOMIC DNA]</scope>
    <source>
        <strain evidence="2 3">ATCC 49720</strain>
    </source>
</reference>
<keyword evidence="3" id="KW-1185">Reference proteome</keyword>
<dbReference type="CDD" id="cd00093">
    <property type="entry name" value="HTH_XRE"/>
    <property type="match status" value="1"/>
</dbReference>
<dbReference type="SMART" id="SM00530">
    <property type="entry name" value="HTH_XRE"/>
    <property type="match status" value="1"/>
</dbReference>
<dbReference type="GO" id="GO:0003677">
    <property type="term" value="F:DNA binding"/>
    <property type="evidence" value="ECO:0007669"/>
    <property type="project" value="InterPro"/>
</dbReference>
<dbReference type="AlphaFoldDB" id="K8NU33"/>
<organism evidence="2 3">
    <name type="scientific">Afipia clevelandensis ATCC 49720</name>
    <dbReference type="NCBI Taxonomy" id="883079"/>
    <lineage>
        <taxon>Bacteria</taxon>
        <taxon>Pseudomonadati</taxon>
        <taxon>Pseudomonadota</taxon>
        <taxon>Alphaproteobacteria</taxon>
        <taxon>Hyphomicrobiales</taxon>
        <taxon>Nitrobacteraceae</taxon>
        <taxon>Afipia</taxon>
    </lineage>
</organism>
<dbReference type="HOGENOM" id="CLU_066192_29_1_5"/>
<comment type="caution">
    <text evidence="2">The sequence shown here is derived from an EMBL/GenBank/DDBJ whole genome shotgun (WGS) entry which is preliminary data.</text>
</comment>
<evidence type="ECO:0000313" key="2">
    <source>
        <dbReference type="EMBL" id="EKS32661.1"/>
    </source>
</evidence>
<dbReference type="OrthoDB" id="9815697at2"/>
<gene>
    <name evidence="2" type="ORF">HMPREF9696_03638</name>
</gene>
<dbReference type="RefSeq" id="WP_002714508.1">
    <property type="nucleotide sequence ID" value="NZ_KB375281.1"/>
</dbReference>
<dbReference type="InterPro" id="IPR001387">
    <property type="entry name" value="Cro/C1-type_HTH"/>
</dbReference>
<protein>
    <recommendedName>
        <fullName evidence="1">HTH cro/C1-type domain-containing protein</fullName>
    </recommendedName>
</protein>
<accession>K8NU33</accession>
<proteinExistence type="predicted"/>
<dbReference type="Proteomes" id="UP000001095">
    <property type="component" value="Unassembled WGS sequence"/>
</dbReference>
<dbReference type="SUPFAM" id="SSF47413">
    <property type="entry name" value="lambda repressor-like DNA-binding domains"/>
    <property type="match status" value="1"/>
</dbReference>
<evidence type="ECO:0000259" key="1">
    <source>
        <dbReference type="PROSITE" id="PS50943"/>
    </source>
</evidence>
<sequence length="78" mass="8981">MEIRQLFAANLRRIRQEKGLSQEELAYEAEVDRAHVSKIERSLTYVGLEIVEKFSKVLGQSPDAFLKPISQRPGKKRP</sequence>
<feature type="domain" description="HTH cro/C1-type" evidence="1">
    <location>
        <begin position="11"/>
        <end position="65"/>
    </location>
</feature>
<name>K8NU33_9BRAD</name>